<name>A0A840W9Y0_9ACTN</name>
<sequence length="73" mass="8565">MGYWKKHPRPDGQVTLEKLNALGWQIEDPPEHYTLKCPCGSHMSQLQLAPSDPKHFEERLGWARRLNCKHEKD</sequence>
<proteinExistence type="predicted"/>
<dbReference type="EMBL" id="JACHDO010000001">
    <property type="protein sequence ID" value="MBB5488875.1"/>
    <property type="molecule type" value="Genomic_DNA"/>
</dbReference>
<evidence type="ECO:0000313" key="2">
    <source>
        <dbReference type="Proteomes" id="UP000579647"/>
    </source>
</evidence>
<dbReference type="AlphaFoldDB" id="A0A840W9Y0"/>
<evidence type="ECO:0000313" key="1">
    <source>
        <dbReference type="EMBL" id="MBB5488875.1"/>
    </source>
</evidence>
<dbReference type="Proteomes" id="UP000579647">
    <property type="component" value="Unassembled WGS sequence"/>
</dbReference>
<reference evidence="1 2" key="1">
    <citation type="submission" date="2020-08" db="EMBL/GenBank/DDBJ databases">
        <title>Sequencing the genomes of 1000 actinobacteria strains.</title>
        <authorList>
            <person name="Klenk H.-P."/>
        </authorList>
    </citation>
    <scope>NUCLEOTIDE SEQUENCE [LARGE SCALE GENOMIC DNA]</scope>
    <source>
        <strain evidence="1 2">DSM 44598</strain>
    </source>
</reference>
<organism evidence="1 2">
    <name type="scientific">Nocardiopsis metallicus</name>
    <dbReference type="NCBI Taxonomy" id="179819"/>
    <lineage>
        <taxon>Bacteria</taxon>
        <taxon>Bacillati</taxon>
        <taxon>Actinomycetota</taxon>
        <taxon>Actinomycetes</taxon>
        <taxon>Streptosporangiales</taxon>
        <taxon>Nocardiopsidaceae</taxon>
        <taxon>Nocardiopsis</taxon>
    </lineage>
</organism>
<accession>A0A840W9Y0</accession>
<gene>
    <name evidence="1" type="ORF">HNR07_000012</name>
</gene>
<comment type="caution">
    <text evidence="1">The sequence shown here is derived from an EMBL/GenBank/DDBJ whole genome shotgun (WGS) entry which is preliminary data.</text>
</comment>
<dbReference type="RefSeq" id="WP_184360204.1">
    <property type="nucleotide sequence ID" value="NZ_BAAAKM010000028.1"/>
</dbReference>
<protein>
    <submittedName>
        <fullName evidence="1">Uncharacterized protein</fullName>
    </submittedName>
</protein>
<keyword evidence="2" id="KW-1185">Reference proteome</keyword>